<gene>
    <name evidence="1" type="ORF">B296_00010413</name>
</gene>
<protein>
    <submittedName>
        <fullName evidence="1">Uncharacterized protein</fullName>
    </submittedName>
</protein>
<evidence type="ECO:0000313" key="2">
    <source>
        <dbReference type="Proteomes" id="UP000287651"/>
    </source>
</evidence>
<dbReference type="Proteomes" id="UP000287651">
    <property type="component" value="Unassembled WGS sequence"/>
</dbReference>
<dbReference type="EMBL" id="AMZH03001086">
    <property type="protein sequence ID" value="RRT80684.1"/>
    <property type="molecule type" value="Genomic_DNA"/>
</dbReference>
<comment type="caution">
    <text evidence="1">The sequence shown here is derived from an EMBL/GenBank/DDBJ whole genome shotgun (WGS) entry which is preliminary data.</text>
</comment>
<evidence type="ECO:0000313" key="1">
    <source>
        <dbReference type="EMBL" id="RRT80684.1"/>
    </source>
</evidence>
<reference evidence="1 2" key="1">
    <citation type="journal article" date="2014" name="Agronomy (Basel)">
        <title>A Draft Genome Sequence for Ensete ventricosum, the Drought-Tolerant Tree Against Hunger.</title>
        <authorList>
            <person name="Harrison J."/>
            <person name="Moore K.A."/>
            <person name="Paszkiewicz K."/>
            <person name="Jones T."/>
            <person name="Grant M."/>
            <person name="Ambacheew D."/>
            <person name="Muzemil S."/>
            <person name="Studholme D.J."/>
        </authorList>
    </citation>
    <scope>NUCLEOTIDE SEQUENCE [LARGE SCALE GENOMIC DNA]</scope>
</reference>
<organism evidence="1 2">
    <name type="scientific">Ensete ventricosum</name>
    <name type="common">Abyssinian banana</name>
    <name type="synonym">Musa ensete</name>
    <dbReference type="NCBI Taxonomy" id="4639"/>
    <lineage>
        <taxon>Eukaryota</taxon>
        <taxon>Viridiplantae</taxon>
        <taxon>Streptophyta</taxon>
        <taxon>Embryophyta</taxon>
        <taxon>Tracheophyta</taxon>
        <taxon>Spermatophyta</taxon>
        <taxon>Magnoliopsida</taxon>
        <taxon>Liliopsida</taxon>
        <taxon>Zingiberales</taxon>
        <taxon>Musaceae</taxon>
        <taxon>Ensete</taxon>
    </lineage>
</organism>
<proteinExistence type="predicted"/>
<dbReference type="AlphaFoldDB" id="A0A427AWP0"/>
<sequence length="66" mass="7382">MGVRRELARMASGVRWKKTNIVARRSSGVAEMLTRMGSIGFDLHPKKIDSGHQWTSKKKTRGVDIG</sequence>
<name>A0A427AWP0_ENSVE</name>
<accession>A0A427AWP0</accession>